<gene>
    <name evidence="1" type="ORF">PAXRUDRAFT_21648</name>
</gene>
<keyword evidence="2" id="KW-1185">Reference proteome</keyword>
<dbReference type="Proteomes" id="UP000054538">
    <property type="component" value="Unassembled WGS sequence"/>
</dbReference>
<reference evidence="1 2" key="1">
    <citation type="submission" date="2014-04" db="EMBL/GenBank/DDBJ databases">
        <authorList>
            <consortium name="DOE Joint Genome Institute"/>
            <person name="Kuo A."/>
            <person name="Kohler A."/>
            <person name="Jargeat P."/>
            <person name="Nagy L.G."/>
            <person name="Floudas D."/>
            <person name="Copeland A."/>
            <person name="Barry K.W."/>
            <person name="Cichocki N."/>
            <person name="Veneault-Fourrey C."/>
            <person name="LaButti K."/>
            <person name="Lindquist E.A."/>
            <person name="Lipzen A."/>
            <person name="Lundell T."/>
            <person name="Morin E."/>
            <person name="Murat C."/>
            <person name="Sun H."/>
            <person name="Tunlid A."/>
            <person name="Henrissat B."/>
            <person name="Grigoriev I.V."/>
            <person name="Hibbett D.S."/>
            <person name="Martin F."/>
            <person name="Nordberg H.P."/>
            <person name="Cantor M.N."/>
            <person name="Hua S.X."/>
        </authorList>
    </citation>
    <scope>NUCLEOTIDE SEQUENCE [LARGE SCALE GENOMIC DNA]</scope>
    <source>
        <strain evidence="1 2">Ve08.2h10</strain>
    </source>
</reference>
<evidence type="ECO:0000313" key="1">
    <source>
        <dbReference type="EMBL" id="KIK72731.1"/>
    </source>
</evidence>
<organism evidence="1 2">
    <name type="scientific">Paxillus rubicundulus Ve08.2h10</name>
    <dbReference type="NCBI Taxonomy" id="930991"/>
    <lineage>
        <taxon>Eukaryota</taxon>
        <taxon>Fungi</taxon>
        <taxon>Dikarya</taxon>
        <taxon>Basidiomycota</taxon>
        <taxon>Agaricomycotina</taxon>
        <taxon>Agaricomycetes</taxon>
        <taxon>Agaricomycetidae</taxon>
        <taxon>Boletales</taxon>
        <taxon>Paxilineae</taxon>
        <taxon>Paxillaceae</taxon>
        <taxon>Paxillus</taxon>
    </lineage>
</organism>
<name>A0A0D0CPI8_9AGAM</name>
<dbReference type="AlphaFoldDB" id="A0A0D0CPI8"/>
<sequence length="49" mass="5371">MLKETGKHGGKVIELNVSEQHAVEQDILKSSDQTVPNFGGALYTTQFHS</sequence>
<evidence type="ECO:0000313" key="2">
    <source>
        <dbReference type="Proteomes" id="UP000054538"/>
    </source>
</evidence>
<accession>A0A0D0CPI8</accession>
<dbReference type="InParanoid" id="A0A0D0CPI8"/>
<protein>
    <submittedName>
        <fullName evidence="1">Uncharacterized protein</fullName>
    </submittedName>
</protein>
<proteinExistence type="predicted"/>
<dbReference type="EMBL" id="KN830503">
    <property type="protein sequence ID" value="KIK72731.1"/>
    <property type="molecule type" value="Genomic_DNA"/>
</dbReference>
<reference evidence="2" key="2">
    <citation type="submission" date="2015-01" db="EMBL/GenBank/DDBJ databases">
        <title>Evolutionary Origins and Diversification of the Mycorrhizal Mutualists.</title>
        <authorList>
            <consortium name="DOE Joint Genome Institute"/>
            <consortium name="Mycorrhizal Genomics Consortium"/>
            <person name="Kohler A."/>
            <person name="Kuo A."/>
            <person name="Nagy L.G."/>
            <person name="Floudas D."/>
            <person name="Copeland A."/>
            <person name="Barry K.W."/>
            <person name="Cichocki N."/>
            <person name="Veneault-Fourrey C."/>
            <person name="LaButti K."/>
            <person name="Lindquist E.A."/>
            <person name="Lipzen A."/>
            <person name="Lundell T."/>
            <person name="Morin E."/>
            <person name="Murat C."/>
            <person name="Riley R."/>
            <person name="Ohm R."/>
            <person name="Sun H."/>
            <person name="Tunlid A."/>
            <person name="Henrissat B."/>
            <person name="Grigoriev I.V."/>
            <person name="Hibbett D.S."/>
            <person name="Martin F."/>
        </authorList>
    </citation>
    <scope>NUCLEOTIDE SEQUENCE [LARGE SCALE GENOMIC DNA]</scope>
    <source>
        <strain evidence="2">Ve08.2h10</strain>
    </source>
</reference>
<dbReference type="HOGENOM" id="CLU_3143554_0_0_1"/>